<feature type="non-terminal residue" evidence="2">
    <location>
        <position position="1"/>
    </location>
</feature>
<sequence length="163" mass="17522">FYSLDIVFLSSILLCVAVVTVSSQDCQRVLAKFLEVGTTTSPVAYNGIEPDTTGCAVGPTFLECGAGEGVLSDGDIGPTDSVDVSDQDQVTRFFVWHRDNGSVGLQFTATDISTVSYIEVYFLSLPSAKIGPPETTRIVTDFNPRVEDTFIPQTVLSPPLPIH</sequence>
<dbReference type="Proteomes" id="UP001174909">
    <property type="component" value="Unassembled WGS sequence"/>
</dbReference>
<reference evidence="2" key="1">
    <citation type="submission" date="2023-03" db="EMBL/GenBank/DDBJ databases">
        <authorList>
            <person name="Steffen K."/>
            <person name="Cardenas P."/>
        </authorList>
    </citation>
    <scope>NUCLEOTIDE SEQUENCE</scope>
</reference>
<feature type="chain" id="PRO_5041307856" evidence="1">
    <location>
        <begin position="24"/>
        <end position="163"/>
    </location>
</feature>
<accession>A0AA35XEP0</accession>
<evidence type="ECO:0000256" key="1">
    <source>
        <dbReference type="SAM" id="SignalP"/>
    </source>
</evidence>
<organism evidence="2 3">
    <name type="scientific">Geodia barretti</name>
    <name type="common">Barrett's horny sponge</name>
    <dbReference type="NCBI Taxonomy" id="519541"/>
    <lineage>
        <taxon>Eukaryota</taxon>
        <taxon>Metazoa</taxon>
        <taxon>Porifera</taxon>
        <taxon>Demospongiae</taxon>
        <taxon>Heteroscleromorpha</taxon>
        <taxon>Tetractinellida</taxon>
        <taxon>Astrophorina</taxon>
        <taxon>Geodiidae</taxon>
        <taxon>Geodia</taxon>
    </lineage>
</organism>
<protein>
    <submittedName>
        <fullName evidence="2">Uncharacterized protein</fullName>
    </submittedName>
</protein>
<proteinExistence type="predicted"/>
<comment type="caution">
    <text evidence="2">The sequence shown here is derived from an EMBL/GenBank/DDBJ whole genome shotgun (WGS) entry which is preliminary data.</text>
</comment>
<name>A0AA35XEP0_GEOBA</name>
<gene>
    <name evidence="2" type="ORF">GBAR_LOCUS30506</name>
</gene>
<feature type="signal peptide" evidence="1">
    <location>
        <begin position="1"/>
        <end position="23"/>
    </location>
</feature>
<keyword evidence="1" id="KW-0732">Signal</keyword>
<evidence type="ECO:0000313" key="3">
    <source>
        <dbReference type="Proteomes" id="UP001174909"/>
    </source>
</evidence>
<keyword evidence="3" id="KW-1185">Reference proteome</keyword>
<dbReference type="AlphaFoldDB" id="A0AA35XEP0"/>
<dbReference type="EMBL" id="CASHTH010004314">
    <property type="protein sequence ID" value="CAI8055988.1"/>
    <property type="molecule type" value="Genomic_DNA"/>
</dbReference>
<evidence type="ECO:0000313" key="2">
    <source>
        <dbReference type="EMBL" id="CAI8055988.1"/>
    </source>
</evidence>